<dbReference type="Gene3D" id="2.40.50.40">
    <property type="match status" value="1"/>
</dbReference>
<feature type="domain" description="Chromo" evidence="3">
    <location>
        <begin position="24"/>
        <end position="86"/>
    </location>
</feature>
<feature type="region of interest" description="Disordered" evidence="2">
    <location>
        <begin position="1353"/>
        <end position="1424"/>
    </location>
</feature>
<name>A0A1Q8RCM3_9PEZI</name>
<feature type="region of interest" description="Disordered" evidence="2">
    <location>
        <begin position="518"/>
        <end position="603"/>
    </location>
</feature>
<comment type="caution">
    <text evidence="4">The sequence shown here is derived from an EMBL/GenBank/DDBJ whole genome shotgun (WGS) entry which is preliminary data.</text>
</comment>
<proteinExistence type="predicted"/>
<dbReference type="Proteomes" id="UP000186583">
    <property type="component" value="Unassembled WGS sequence"/>
</dbReference>
<feature type="region of interest" description="Disordered" evidence="2">
    <location>
        <begin position="432"/>
        <end position="465"/>
    </location>
</feature>
<feature type="compositionally biased region" description="Low complexity" evidence="2">
    <location>
        <begin position="575"/>
        <end position="587"/>
    </location>
</feature>
<feature type="compositionally biased region" description="Low complexity" evidence="2">
    <location>
        <begin position="112"/>
        <end position="121"/>
    </location>
</feature>
<accession>A0A1Q8RCM3</accession>
<reference evidence="4 5" key="1">
    <citation type="submission" date="2016-11" db="EMBL/GenBank/DDBJ databases">
        <title>Draft Genome Assembly of Colletotrichum chlorophyti a pathogen of herbaceous plants.</title>
        <authorList>
            <person name="Gan P."/>
            <person name="Narusaka M."/>
            <person name="Tsushima A."/>
            <person name="Narusaka Y."/>
            <person name="Takano Y."/>
            <person name="Shirasu K."/>
        </authorList>
    </citation>
    <scope>NUCLEOTIDE SEQUENCE [LARGE SCALE GENOMIC DNA]</scope>
    <source>
        <strain evidence="4 5">NTL11</strain>
    </source>
</reference>
<feature type="compositionally biased region" description="Polar residues" evidence="2">
    <location>
        <begin position="281"/>
        <end position="290"/>
    </location>
</feature>
<dbReference type="InterPro" id="IPR038609">
    <property type="entry name" value="HDA1_su2/3_sf"/>
</dbReference>
<evidence type="ECO:0000313" key="5">
    <source>
        <dbReference type="Proteomes" id="UP000186583"/>
    </source>
</evidence>
<dbReference type="GO" id="GO:0006338">
    <property type="term" value="P:chromatin remodeling"/>
    <property type="evidence" value="ECO:0007669"/>
    <property type="project" value="UniProtKB-ARBA"/>
</dbReference>
<feature type="compositionally biased region" description="Basic and acidic residues" evidence="2">
    <location>
        <begin position="74"/>
        <end position="87"/>
    </location>
</feature>
<dbReference type="OrthoDB" id="1929172at2759"/>
<evidence type="ECO:0000313" key="4">
    <source>
        <dbReference type="EMBL" id="OLN82107.1"/>
    </source>
</evidence>
<sequence length="1424" mass="156336">MPSGSHLRSLQSKKPQEYSKHKWYIIRDILEERRRGQKIEYLVDWEDDPDTGEHYTPTWSASKDVTSKAIFDWKRKQEAQNQEHETAASEASVSQNSLRETEEERSSIRVPAAASLSSSQSVQHLCRRKRNRCQPSSDLSDSEEDDLNPSKRHCSEAPSLISSGSEAATDTASDVLLNTNGFFIAIPSKPSFDTSEYLSVAGSQDSTSLGTQSQSISALEDEDSQIVLAEHFSQRTIQDSQGCSTFDTQDSQPDINIIATTQGRYQANINTDREIPDSQKESSLGTSLSKTTEDQSHLAGGQEQESEFIVRRTPLQLALWESSQDQQQEIDLSNCISLTQDISEQPEDSRSNSFIAASAEPQRPVTGPSVPESVGLQLCEEESAADSERSIPSHQVDDFKEDPADHLINPIENHCQASQSPVFLTQPTFEIDVPSQTSSSQKDTSATAGPGRRNSQTVNQPQSRSQEIIVCSDTQGGGNCSSQSAQIVTPLPVISASQSSSNISDDLVPDTVRRRPRYQSLPASPKFPVAETSSQSTSRPLVISQDNEDEVSDSDSYQTCRERRSLPRVFRSDSVRSSGVGSGSSSSLPPNMDNSGGGGGPLSAIEELMRIQEAALQGTLGQESLTSPTGEAGQLHGDGDSMMDSAGLPFSASLDINSQPPITSDWNLGDNVTSSTELPVLTSAPAGPAIEAPIAEAPRTASMGEIFPVNLMPPEVVDQLPITISPSAISKSIEPDDSLGALPHHDVQPLDMLPGDDTTAGKSTASSPDAEEQYLSGPPTTVDQNEYIVTVAFPANIRPLYLSTMATYKREIELFNQAMQSDEGLPDRGTTDAVGRMFGQLRDICDFPASLDGSSIEALSATDLSKHATGTNSKYFFVGRFLERLQTSHKKILIIVRDITILGYLEAVVGTGEMAYSLKGLHELENQDEYSLLVVLLHSGQAPVDDLSDFDVVIGFDDGIIQTDIPSQWAQMSGKRPMLIRLTTTFSIEHLEMMMPPDLQGLDRQNALLIALFQSRSLIANDEQGEMIDQFASHFANQAIDPDPAFGWEPESIPAAVLEFYASTQPQSEAPPIAEELTSRKRKADDESQQTIKRLRLSPSPERATGGIDEAVRSQLNPNPSRLHVQTTQEHLDSVENKVSELQHQLAEKTALEVNHRKHITNLSKRVKSYDKTINLIQERHMAALRERSKYEAERNEAKQNEEKAWEQSESWHNKAKGLEEELKKKNAKLDEALLNAGTVATETFKEKMEELENSVAKVAELEKKLESREGELEYARDAYQTANHANSELTRENKELKEQLEALRKQAAGSLVQVQHINSGDQVKEMQRQIAETQAITKDREKELTRVEKELRALKNGRRETRQQSVPRSPRLGLMSPRTGRAAGGSASRGTSPTPFDSASGTPAPGLQLFNTPANGRWGHLRD</sequence>
<protein>
    <recommendedName>
        <fullName evidence="3">Chromo domain-containing protein</fullName>
    </recommendedName>
</protein>
<feature type="compositionally biased region" description="Basic and acidic residues" evidence="2">
    <location>
        <begin position="271"/>
        <end position="280"/>
    </location>
</feature>
<dbReference type="InterPro" id="IPR016197">
    <property type="entry name" value="Chromo-like_dom_sf"/>
</dbReference>
<evidence type="ECO:0000256" key="1">
    <source>
        <dbReference type="ARBA" id="ARBA00011353"/>
    </source>
</evidence>
<feature type="region of interest" description="Disordered" evidence="2">
    <location>
        <begin position="74"/>
        <end position="166"/>
    </location>
</feature>
<feature type="region of interest" description="Disordered" evidence="2">
    <location>
        <begin position="380"/>
        <end position="401"/>
    </location>
</feature>
<feature type="compositionally biased region" description="Basic and acidic residues" evidence="2">
    <location>
        <begin position="560"/>
        <end position="574"/>
    </location>
</feature>
<dbReference type="STRING" id="708187.A0A1Q8RCM3"/>
<feature type="region of interest" description="Disordered" evidence="2">
    <location>
        <begin position="269"/>
        <end position="307"/>
    </location>
</feature>
<feature type="compositionally biased region" description="Basic and acidic residues" evidence="2">
    <location>
        <begin position="1353"/>
        <end position="1363"/>
    </location>
</feature>
<evidence type="ECO:0000259" key="3">
    <source>
        <dbReference type="PROSITE" id="PS50013"/>
    </source>
</evidence>
<feature type="region of interest" description="Disordered" evidence="2">
    <location>
        <begin position="1066"/>
        <end position="1091"/>
    </location>
</feature>
<keyword evidence="5" id="KW-1185">Reference proteome</keyword>
<feature type="compositionally biased region" description="Basic and acidic residues" evidence="2">
    <location>
        <begin position="386"/>
        <end position="401"/>
    </location>
</feature>
<evidence type="ECO:0000256" key="2">
    <source>
        <dbReference type="SAM" id="MobiDB-lite"/>
    </source>
</evidence>
<dbReference type="EMBL" id="MPGH01000232">
    <property type="protein sequence ID" value="OLN82107.1"/>
    <property type="molecule type" value="Genomic_DNA"/>
</dbReference>
<organism evidence="4 5">
    <name type="scientific">Colletotrichum chlorophyti</name>
    <dbReference type="NCBI Taxonomy" id="708187"/>
    <lineage>
        <taxon>Eukaryota</taxon>
        <taxon>Fungi</taxon>
        <taxon>Dikarya</taxon>
        <taxon>Ascomycota</taxon>
        <taxon>Pezizomycotina</taxon>
        <taxon>Sordariomycetes</taxon>
        <taxon>Hypocreomycetidae</taxon>
        <taxon>Glomerellales</taxon>
        <taxon>Glomerellaceae</taxon>
        <taxon>Colletotrichum</taxon>
    </lineage>
</organism>
<feature type="compositionally biased region" description="Basic and acidic residues" evidence="2">
    <location>
        <begin position="1077"/>
        <end position="1086"/>
    </location>
</feature>
<feature type="region of interest" description="Disordered" evidence="2">
    <location>
        <begin position="734"/>
        <end position="781"/>
    </location>
</feature>
<dbReference type="SUPFAM" id="SSF54160">
    <property type="entry name" value="Chromo domain-like"/>
    <property type="match status" value="1"/>
</dbReference>
<dbReference type="Gene3D" id="3.40.50.12360">
    <property type="match status" value="1"/>
</dbReference>
<feature type="region of interest" description="Disordered" evidence="2">
    <location>
        <begin position="621"/>
        <end position="656"/>
    </location>
</feature>
<comment type="subunit">
    <text evidence="1">Component of the NuA4 histone acetyltransferase complex.</text>
</comment>
<dbReference type="PROSITE" id="PS50013">
    <property type="entry name" value="CHROMO_2"/>
    <property type="match status" value="1"/>
</dbReference>
<feature type="compositionally biased region" description="Low complexity" evidence="2">
    <location>
        <begin position="1377"/>
        <end position="1396"/>
    </location>
</feature>
<gene>
    <name evidence="4" type="ORF">CCHL11_07654</name>
</gene>
<feature type="compositionally biased region" description="Polar residues" evidence="2">
    <location>
        <begin position="89"/>
        <end position="98"/>
    </location>
</feature>
<dbReference type="InterPro" id="IPR000953">
    <property type="entry name" value="Chromo/chromo_shadow_dom"/>
</dbReference>